<dbReference type="EMBL" id="RCNU01000013">
    <property type="protein sequence ID" value="RWQ92393.1"/>
    <property type="molecule type" value="Genomic_DNA"/>
</dbReference>
<dbReference type="VEuPathDB" id="FungiDB:C8Q69DRAFT_447586"/>
<organism evidence="1 2">
    <name type="scientific">Byssochlamys spectabilis</name>
    <name type="common">Paecilomyces variotii</name>
    <dbReference type="NCBI Taxonomy" id="264951"/>
    <lineage>
        <taxon>Eukaryota</taxon>
        <taxon>Fungi</taxon>
        <taxon>Dikarya</taxon>
        <taxon>Ascomycota</taxon>
        <taxon>Pezizomycotina</taxon>
        <taxon>Eurotiomycetes</taxon>
        <taxon>Eurotiomycetidae</taxon>
        <taxon>Eurotiales</taxon>
        <taxon>Thermoascaceae</taxon>
        <taxon>Paecilomyces</taxon>
    </lineage>
</organism>
<dbReference type="Proteomes" id="UP000283841">
    <property type="component" value="Unassembled WGS sequence"/>
</dbReference>
<dbReference type="SUPFAM" id="SSF52047">
    <property type="entry name" value="RNI-like"/>
    <property type="match status" value="1"/>
</dbReference>
<proteinExistence type="predicted"/>
<evidence type="ECO:0000313" key="2">
    <source>
        <dbReference type="Proteomes" id="UP000283841"/>
    </source>
</evidence>
<evidence type="ECO:0008006" key="3">
    <source>
        <dbReference type="Google" id="ProtNLM"/>
    </source>
</evidence>
<sequence>MEARDLLRLPEILQNVFEQLDSDGPSLFAVVQVNKTWFLNGIAVLWQKANTDALAQVSEERRQIYASCIHKLIFNGPGDEAYYMSFQDLVFTNLREVSIDSYRPKNGHRPNLLPLLPPTLEEFSFYGGDLGFEVLDHLRTNCRRLRSILIDSPGSDITPTAFLNFLRSCPILESLTFVVRMEHLLPPETILHLFSRKNLRSLEISAMIKEDLLDQISATIDTPLPMIERLILPITASAIPTMITLLEPRHSLRELSLSIDGTTRDIFTHISRLTSLEKLELKFRQEAELSSRDLASLKQLTLLQKLSIVTDSWYGLNTSSIHAMDWTDTDFDAAISHMPRLRHLELQVQCPLFVAAVASLSHHCRSLETCEMPQIFNFNMWPDRDEIWFPNLQELWIGGFDNDGDDQNTQNDPREFAAKLKAKCPRLQDLNVYSEDPYTEAVAAAFNALD</sequence>
<dbReference type="GeneID" id="39598497"/>
<keyword evidence="2" id="KW-1185">Reference proteome</keyword>
<comment type="caution">
    <text evidence="1">The sequence shown here is derived from an EMBL/GenBank/DDBJ whole genome shotgun (WGS) entry which is preliminary data.</text>
</comment>
<evidence type="ECO:0000313" key="1">
    <source>
        <dbReference type="EMBL" id="RWQ92393.1"/>
    </source>
</evidence>
<gene>
    <name evidence="1" type="ORF">C8Q69DRAFT_447586</name>
</gene>
<dbReference type="InterPro" id="IPR032675">
    <property type="entry name" value="LRR_dom_sf"/>
</dbReference>
<name>A0A443HKQ8_BYSSP</name>
<protein>
    <recommendedName>
        <fullName evidence="3">F-box domain-containing protein</fullName>
    </recommendedName>
</protein>
<dbReference type="AlphaFoldDB" id="A0A443HKQ8"/>
<dbReference type="Gene3D" id="3.80.10.10">
    <property type="entry name" value="Ribonuclease Inhibitor"/>
    <property type="match status" value="1"/>
</dbReference>
<reference evidence="1 2" key="1">
    <citation type="journal article" date="2018" name="Front. Microbiol.">
        <title>Genomic and genetic insights into a cosmopolitan fungus, Paecilomyces variotii (Eurotiales).</title>
        <authorList>
            <person name="Urquhart A.S."/>
            <person name="Mondo S.J."/>
            <person name="Makela M.R."/>
            <person name="Hane J.K."/>
            <person name="Wiebenga A."/>
            <person name="He G."/>
            <person name="Mihaltcheva S."/>
            <person name="Pangilinan J."/>
            <person name="Lipzen A."/>
            <person name="Barry K."/>
            <person name="de Vries R.P."/>
            <person name="Grigoriev I.V."/>
            <person name="Idnurm A."/>
        </authorList>
    </citation>
    <scope>NUCLEOTIDE SEQUENCE [LARGE SCALE GENOMIC DNA]</scope>
    <source>
        <strain evidence="1 2">CBS 101075</strain>
    </source>
</reference>
<dbReference type="RefSeq" id="XP_028482038.1">
    <property type="nucleotide sequence ID" value="XM_028629220.1"/>
</dbReference>
<accession>A0A443HKQ8</accession>